<dbReference type="InParanoid" id="A0A3P8UEC3"/>
<dbReference type="GeneTree" id="ENSGT01100000263585"/>
<keyword evidence="2" id="KW-1185">Reference proteome</keyword>
<reference evidence="1" key="2">
    <citation type="submission" date="2025-08" db="UniProtKB">
        <authorList>
            <consortium name="Ensembl"/>
        </authorList>
    </citation>
    <scope>IDENTIFICATION</scope>
</reference>
<sequence>MGSYKNQSLMWSYIKERELTMSVPSAPAFSDSIRHSSTRRVNHGHEADETQVVGGEVHFISVKGKAFWELVVRQTEMAETYKMEMEKPPQFSHAFSQRLYTC</sequence>
<reference evidence="1 2" key="1">
    <citation type="journal article" date="2014" name="Nat. Genet.">
        <title>Whole-genome sequence of a flatfish provides insights into ZW sex chromosome evolution and adaptation to a benthic lifestyle.</title>
        <authorList>
            <person name="Chen S."/>
            <person name="Zhang G."/>
            <person name="Shao C."/>
            <person name="Huang Q."/>
            <person name="Liu G."/>
            <person name="Zhang P."/>
            <person name="Song W."/>
            <person name="An N."/>
            <person name="Chalopin D."/>
            <person name="Volff J.N."/>
            <person name="Hong Y."/>
            <person name="Li Q."/>
            <person name="Sha Z."/>
            <person name="Zhou H."/>
            <person name="Xie M."/>
            <person name="Yu Q."/>
            <person name="Liu Y."/>
            <person name="Xiang H."/>
            <person name="Wang N."/>
            <person name="Wu K."/>
            <person name="Yang C."/>
            <person name="Zhou Q."/>
            <person name="Liao X."/>
            <person name="Yang L."/>
            <person name="Hu Q."/>
            <person name="Zhang J."/>
            <person name="Meng L."/>
            <person name="Jin L."/>
            <person name="Tian Y."/>
            <person name="Lian J."/>
            <person name="Yang J."/>
            <person name="Miao G."/>
            <person name="Liu S."/>
            <person name="Liang Z."/>
            <person name="Yan F."/>
            <person name="Li Y."/>
            <person name="Sun B."/>
            <person name="Zhang H."/>
            <person name="Zhang J."/>
            <person name="Zhu Y."/>
            <person name="Du M."/>
            <person name="Zhao Y."/>
            <person name="Schartl M."/>
            <person name="Tang Q."/>
            <person name="Wang J."/>
        </authorList>
    </citation>
    <scope>NUCLEOTIDE SEQUENCE</scope>
</reference>
<accession>A0A3P8UEC3</accession>
<evidence type="ECO:0000313" key="2">
    <source>
        <dbReference type="Proteomes" id="UP000265120"/>
    </source>
</evidence>
<name>A0A3P8UEC3_CYNSE</name>
<reference evidence="1" key="3">
    <citation type="submission" date="2025-09" db="UniProtKB">
        <authorList>
            <consortium name="Ensembl"/>
        </authorList>
    </citation>
    <scope>IDENTIFICATION</scope>
</reference>
<dbReference type="AlphaFoldDB" id="A0A3P8UEC3"/>
<dbReference type="Ensembl" id="ENSCSET00000001609.1">
    <property type="protein sequence ID" value="ENSCSEP00000001578.1"/>
    <property type="gene ID" value="ENSCSEG00000001070.1"/>
</dbReference>
<organism evidence="1 2">
    <name type="scientific">Cynoglossus semilaevis</name>
    <name type="common">Tongue sole</name>
    <dbReference type="NCBI Taxonomy" id="244447"/>
    <lineage>
        <taxon>Eukaryota</taxon>
        <taxon>Metazoa</taxon>
        <taxon>Chordata</taxon>
        <taxon>Craniata</taxon>
        <taxon>Vertebrata</taxon>
        <taxon>Euteleostomi</taxon>
        <taxon>Actinopterygii</taxon>
        <taxon>Neopterygii</taxon>
        <taxon>Teleostei</taxon>
        <taxon>Neoteleostei</taxon>
        <taxon>Acanthomorphata</taxon>
        <taxon>Carangaria</taxon>
        <taxon>Pleuronectiformes</taxon>
        <taxon>Pleuronectoidei</taxon>
        <taxon>Cynoglossidae</taxon>
        <taxon>Cynoglossinae</taxon>
        <taxon>Cynoglossus</taxon>
    </lineage>
</organism>
<protein>
    <submittedName>
        <fullName evidence="1">Uncharacterized protein</fullName>
    </submittedName>
</protein>
<dbReference type="Proteomes" id="UP000265120">
    <property type="component" value="Chromosome 14"/>
</dbReference>
<evidence type="ECO:0000313" key="1">
    <source>
        <dbReference type="Ensembl" id="ENSCSEP00000001578.1"/>
    </source>
</evidence>
<proteinExistence type="predicted"/>